<evidence type="ECO:0000259" key="1">
    <source>
        <dbReference type="Pfam" id="PF24494"/>
    </source>
</evidence>
<accession>A0A2R6NS65</accession>
<dbReference type="AlphaFoldDB" id="A0A2R6NS65"/>
<dbReference type="Pfam" id="PF24494">
    <property type="entry name" value="DUF7587"/>
    <property type="match status" value="1"/>
</dbReference>
<comment type="caution">
    <text evidence="2">The sequence shown here is derived from an EMBL/GenBank/DDBJ whole genome shotgun (WGS) entry which is preliminary data.</text>
</comment>
<name>A0A2R6NS65_9APHY</name>
<dbReference type="EMBL" id="MLYV02000881">
    <property type="protein sequence ID" value="PSR75699.1"/>
    <property type="molecule type" value="Genomic_DNA"/>
</dbReference>
<dbReference type="OrthoDB" id="3359845at2759"/>
<gene>
    <name evidence="2" type="ORF">PHLCEN_2v8990</name>
</gene>
<organism evidence="2 3">
    <name type="scientific">Hermanssonia centrifuga</name>
    <dbReference type="NCBI Taxonomy" id="98765"/>
    <lineage>
        <taxon>Eukaryota</taxon>
        <taxon>Fungi</taxon>
        <taxon>Dikarya</taxon>
        <taxon>Basidiomycota</taxon>
        <taxon>Agaricomycotina</taxon>
        <taxon>Agaricomycetes</taxon>
        <taxon>Polyporales</taxon>
        <taxon>Meruliaceae</taxon>
        <taxon>Hermanssonia</taxon>
    </lineage>
</organism>
<dbReference type="InterPro" id="IPR056009">
    <property type="entry name" value="DUF7587"/>
</dbReference>
<evidence type="ECO:0000313" key="2">
    <source>
        <dbReference type="EMBL" id="PSR75699.1"/>
    </source>
</evidence>
<sequence>MASKANTPSLAESPPSPTTAELNTLPQYGFGAQVTFEGLISGNPFLFRVHTPRANPAKQDPYFVGPKYSDEFASATFRSHCASSESTAPCTYADVIQHLDWTTRSSSPYISTSFSFAWSIWEAIRRYHINVKHDVEIAVIDARAVSDRAITAVELLMKGTPKERHKDHWRWYRFALESQDVLVWGHIPGSAILASIPLLQILSKLPSYFLYHDMSDARESPLFKLGWDYTRKKPSYRQFCQAMSDRFLQLPVDRRLRDTTVGSVRLALAFLRPYFHKHVSEDFTGATARVCEMAYVIAQWPSQWWAREHPEMRDLVRCMVHMVGEEMREARRVQTLIDVTKMQEIVGGLEQLSREDEARNHRRRLLADIQLSPEPSPSPTLPPSPTIYNPKELFRLGSVDIVTSDMTESRSTQTDVAEEPIIEDSAISTSNTIPSSDKVCNVLPPSKLEAVTRTASCFLTGLLVGSFIALCVLSPDRRQLAHHLT</sequence>
<evidence type="ECO:0000313" key="3">
    <source>
        <dbReference type="Proteomes" id="UP000186601"/>
    </source>
</evidence>
<protein>
    <recommendedName>
        <fullName evidence="1">DUF7587 domain-containing protein</fullName>
    </recommendedName>
</protein>
<keyword evidence="3" id="KW-1185">Reference proteome</keyword>
<dbReference type="STRING" id="98765.A0A2R6NS65"/>
<dbReference type="Proteomes" id="UP000186601">
    <property type="component" value="Unassembled WGS sequence"/>
</dbReference>
<reference evidence="2 3" key="1">
    <citation type="submission" date="2018-02" db="EMBL/GenBank/DDBJ databases">
        <title>Genome sequence of the basidiomycete white-rot fungus Phlebia centrifuga.</title>
        <authorList>
            <person name="Granchi Z."/>
            <person name="Peng M."/>
            <person name="de Vries R.P."/>
            <person name="Hilden K."/>
            <person name="Makela M.R."/>
            <person name="Grigoriev I."/>
            <person name="Riley R."/>
        </authorList>
    </citation>
    <scope>NUCLEOTIDE SEQUENCE [LARGE SCALE GENOMIC DNA]</scope>
    <source>
        <strain evidence="2 3">FBCC195</strain>
    </source>
</reference>
<feature type="domain" description="DUF7587" evidence="1">
    <location>
        <begin position="43"/>
        <end position="200"/>
    </location>
</feature>
<proteinExistence type="predicted"/>